<sequence>MGMRLTEEEFAELSGQLQVDANGNVDLPNLMEAVKAITGKVDIKNLETVLGNMGIKLTDKELEDLNQNLPVSVDNKVALKTLKDEVKAFTGEKIDSSDLQNILKDMGIELTDMEHKHLLKTLPIDAHEKVFQNRLLKDVRYNKRGKVDVNNLDPVLEAMEVKLTEQELNLIKDLLNGYKKVDLKNLMDKVEAVTGEEVDINDLGTVLRNMGIELTDKELSQLVKNLPVDNGKVYQRRLLDGIKFLKGGKIDSSKVDAVLGNMGMDLTEKELKDITQNLQVDEGNVDVNKLDTLLENMGISIKEKEFMDLIERLPDADKGKIKLNTLMEELSTALGEQIDVSDVYDALKDMKVEVTDKEYFNLVKTLPLDGFSSKMIPDCYQVVLFNHF</sequence>
<evidence type="ECO:0000256" key="2">
    <source>
        <dbReference type="ARBA" id="ARBA00022837"/>
    </source>
</evidence>
<dbReference type="AlphaFoldDB" id="A0A7F8QW86"/>
<accession>A0A7F8QW86</accession>
<evidence type="ECO:0000313" key="3">
    <source>
        <dbReference type="Proteomes" id="UP000245341"/>
    </source>
</evidence>
<evidence type="ECO:0000313" key="4">
    <source>
        <dbReference type="RefSeq" id="XP_030885116.1"/>
    </source>
</evidence>
<name>A0A7F8QW86_LEPWE</name>
<dbReference type="InterPro" id="IPR011992">
    <property type="entry name" value="EF-hand-dom_pair"/>
</dbReference>
<dbReference type="Gene3D" id="1.10.238.10">
    <property type="entry name" value="EF-hand"/>
    <property type="match status" value="3"/>
</dbReference>
<proteinExistence type="predicted"/>
<evidence type="ECO:0000256" key="1">
    <source>
        <dbReference type="ARBA" id="ARBA00022737"/>
    </source>
</evidence>
<dbReference type="SUPFAM" id="SSF47473">
    <property type="entry name" value="EF-hand"/>
    <property type="match status" value="4"/>
</dbReference>
<gene>
    <name evidence="4" type="primary">LOC115941287</name>
</gene>
<dbReference type="RefSeq" id="XP_030885116.1">
    <property type="nucleotide sequence ID" value="XM_031029256.1"/>
</dbReference>
<dbReference type="GeneID" id="115941287"/>
<keyword evidence="2" id="KW-0106">Calcium</keyword>
<dbReference type="KEGG" id="lww:115941287"/>
<protein>
    <submittedName>
        <fullName evidence="4">Uncharacterized protein LOC115941287</fullName>
    </submittedName>
</protein>
<dbReference type="PANTHER" id="PTHR22656">
    <property type="entry name" value="EF-HAND CALCIUM-BINDING DOMAIN-CONTAINING PROTEIN 13"/>
    <property type="match status" value="1"/>
</dbReference>
<dbReference type="PANTHER" id="PTHR22656:SF1">
    <property type="entry name" value="EF-HAND CALCIUM-BINDING DOMAIN-CONTAINING PROTEIN 13"/>
    <property type="match status" value="1"/>
</dbReference>
<organism evidence="3 4">
    <name type="scientific">Leptonychotes weddellii</name>
    <name type="common">Weddell seal</name>
    <name type="synonym">Otaria weddellii</name>
    <dbReference type="NCBI Taxonomy" id="9713"/>
    <lineage>
        <taxon>Eukaryota</taxon>
        <taxon>Metazoa</taxon>
        <taxon>Chordata</taxon>
        <taxon>Craniata</taxon>
        <taxon>Vertebrata</taxon>
        <taxon>Euteleostomi</taxon>
        <taxon>Mammalia</taxon>
        <taxon>Eutheria</taxon>
        <taxon>Laurasiatheria</taxon>
        <taxon>Carnivora</taxon>
        <taxon>Caniformia</taxon>
        <taxon>Pinnipedia</taxon>
        <taxon>Phocidae</taxon>
        <taxon>Monachinae</taxon>
        <taxon>Lobodontini</taxon>
        <taxon>Leptonychotes</taxon>
    </lineage>
</organism>
<keyword evidence="3" id="KW-1185">Reference proteome</keyword>
<dbReference type="OrthoDB" id="9631836at2759"/>
<dbReference type="Proteomes" id="UP000245341">
    <property type="component" value="Unplaced"/>
</dbReference>
<reference evidence="4" key="1">
    <citation type="submission" date="2025-08" db="UniProtKB">
        <authorList>
            <consortium name="RefSeq"/>
        </authorList>
    </citation>
    <scope>IDENTIFICATION</scope>
    <source>
        <tissue evidence="4">Liver</tissue>
    </source>
</reference>
<keyword evidence="1" id="KW-0677">Repeat</keyword>